<evidence type="ECO:0000313" key="2">
    <source>
        <dbReference type="Proteomes" id="UP001159641"/>
    </source>
</evidence>
<gene>
    <name evidence="1" type="ORF">J1605_004214</name>
</gene>
<protein>
    <submittedName>
        <fullName evidence="1">Uncharacterized protein</fullName>
    </submittedName>
</protein>
<reference evidence="1 2" key="1">
    <citation type="submission" date="2022-11" db="EMBL/GenBank/DDBJ databases">
        <title>Whole genome sequence of Eschrichtius robustus ER-17-0199.</title>
        <authorList>
            <person name="Bruniche-Olsen A."/>
            <person name="Black A.N."/>
            <person name="Fields C.J."/>
            <person name="Walden K."/>
            <person name="Dewoody J.A."/>
        </authorList>
    </citation>
    <scope>NUCLEOTIDE SEQUENCE [LARGE SCALE GENOMIC DNA]</scope>
    <source>
        <strain evidence="1">ER-17-0199</strain>
        <tissue evidence="1">Blubber</tissue>
    </source>
</reference>
<proteinExistence type="predicted"/>
<comment type="caution">
    <text evidence="1">The sequence shown here is derived from an EMBL/GenBank/DDBJ whole genome shotgun (WGS) entry which is preliminary data.</text>
</comment>
<organism evidence="1 2">
    <name type="scientific">Eschrichtius robustus</name>
    <name type="common">California gray whale</name>
    <name type="synonym">Eschrichtius gibbosus</name>
    <dbReference type="NCBI Taxonomy" id="9764"/>
    <lineage>
        <taxon>Eukaryota</taxon>
        <taxon>Metazoa</taxon>
        <taxon>Chordata</taxon>
        <taxon>Craniata</taxon>
        <taxon>Vertebrata</taxon>
        <taxon>Euteleostomi</taxon>
        <taxon>Mammalia</taxon>
        <taxon>Eutheria</taxon>
        <taxon>Laurasiatheria</taxon>
        <taxon>Artiodactyla</taxon>
        <taxon>Whippomorpha</taxon>
        <taxon>Cetacea</taxon>
        <taxon>Mysticeti</taxon>
        <taxon>Eschrichtiidae</taxon>
        <taxon>Eschrichtius</taxon>
    </lineage>
</organism>
<dbReference type="AlphaFoldDB" id="A0AB34HIH2"/>
<name>A0AB34HIH2_ESCRO</name>
<dbReference type="Proteomes" id="UP001159641">
    <property type="component" value="Unassembled WGS sequence"/>
</dbReference>
<keyword evidence="2" id="KW-1185">Reference proteome</keyword>
<accession>A0AB34HIH2</accession>
<evidence type="ECO:0000313" key="1">
    <source>
        <dbReference type="EMBL" id="KAJ8791409.1"/>
    </source>
</evidence>
<dbReference type="EMBL" id="JAIQCJ010001271">
    <property type="protein sequence ID" value="KAJ8791409.1"/>
    <property type="molecule type" value="Genomic_DNA"/>
</dbReference>
<sequence length="74" mass="7933">MQKHLESHFVQTVAVEGTEAGEVLVSVVAEDVVVAEVVTLPLLEDFVVDSEEVVGAGSLQISNIGTMVSDFMDW</sequence>